<proteinExistence type="predicted"/>
<feature type="region of interest" description="Disordered" evidence="1">
    <location>
        <begin position="29"/>
        <end position="50"/>
    </location>
</feature>
<protein>
    <submittedName>
        <fullName evidence="2">Uncharacterized protein</fullName>
    </submittedName>
</protein>
<comment type="caution">
    <text evidence="2">The sequence shown here is derived from an EMBL/GenBank/DDBJ whole genome shotgun (WGS) entry which is preliminary data.</text>
</comment>
<evidence type="ECO:0000313" key="2">
    <source>
        <dbReference type="EMBL" id="KAF1019845.1"/>
    </source>
</evidence>
<organism evidence="2 3">
    <name type="scientific">Paracidovorax wautersii</name>
    <dbReference type="NCBI Taxonomy" id="1177982"/>
    <lineage>
        <taxon>Bacteria</taxon>
        <taxon>Pseudomonadati</taxon>
        <taxon>Pseudomonadota</taxon>
        <taxon>Betaproteobacteria</taxon>
        <taxon>Burkholderiales</taxon>
        <taxon>Comamonadaceae</taxon>
        <taxon>Paracidovorax</taxon>
    </lineage>
</organism>
<evidence type="ECO:0000313" key="3">
    <source>
        <dbReference type="Proteomes" id="UP000461670"/>
    </source>
</evidence>
<dbReference type="Proteomes" id="UP000461670">
    <property type="component" value="Unassembled WGS sequence"/>
</dbReference>
<name>A0A7V8FM89_9BURK</name>
<feature type="compositionally biased region" description="Basic and acidic residues" evidence="1">
    <location>
        <begin position="29"/>
        <end position="38"/>
    </location>
</feature>
<reference evidence="3" key="1">
    <citation type="journal article" date="2020" name="MBio">
        <title>Horizontal gene transfer to a defensive symbiont with a reduced genome amongst a multipartite beetle microbiome.</title>
        <authorList>
            <person name="Waterworth S.C."/>
            <person name="Florez L.V."/>
            <person name="Rees E.R."/>
            <person name="Hertweck C."/>
            <person name="Kaltenpoth M."/>
            <person name="Kwan J.C."/>
        </authorList>
    </citation>
    <scope>NUCLEOTIDE SEQUENCE [LARGE SCALE GENOMIC DNA]</scope>
</reference>
<dbReference type="AlphaFoldDB" id="A0A7V8FM89"/>
<sequence length="50" mass="5497">MPQALWLTLAFIALLGGLFFYSLARAASRSDEANDRLHPPAVKPESPEPM</sequence>
<gene>
    <name evidence="2" type="ORF">GAK30_02866</name>
</gene>
<accession>A0A7V8FM89</accession>
<evidence type="ECO:0000256" key="1">
    <source>
        <dbReference type="SAM" id="MobiDB-lite"/>
    </source>
</evidence>
<dbReference type="EMBL" id="WNDQ01000046">
    <property type="protein sequence ID" value="KAF1019845.1"/>
    <property type="molecule type" value="Genomic_DNA"/>
</dbReference>